<name>A0A0L0H5Y4_SPIPD</name>
<accession>A0A0L0H5Y4</accession>
<evidence type="ECO:0000256" key="4">
    <source>
        <dbReference type="ARBA" id="ARBA00023136"/>
    </source>
</evidence>
<dbReference type="AlphaFoldDB" id="A0A0L0H5Y4"/>
<evidence type="ECO:0008006" key="8">
    <source>
        <dbReference type="Google" id="ProtNLM"/>
    </source>
</evidence>
<evidence type="ECO:0000256" key="3">
    <source>
        <dbReference type="ARBA" id="ARBA00022989"/>
    </source>
</evidence>
<evidence type="ECO:0000313" key="6">
    <source>
        <dbReference type="EMBL" id="KNC96113.1"/>
    </source>
</evidence>
<dbReference type="GO" id="GO:0016020">
    <property type="term" value="C:membrane"/>
    <property type="evidence" value="ECO:0007669"/>
    <property type="project" value="UniProtKB-SubCell"/>
</dbReference>
<comment type="subcellular location">
    <subcellularLocation>
        <location evidence="1">Membrane</location>
    </subcellularLocation>
</comment>
<dbReference type="InterPro" id="IPR001129">
    <property type="entry name" value="Membr-assoc_MAPEG"/>
</dbReference>
<dbReference type="Gene3D" id="1.20.120.550">
    <property type="entry name" value="Membrane associated eicosanoid/glutathione metabolism-like domain"/>
    <property type="match status" value="1"/>
</dbReference>
<dbReference type="OrthoDB" id="2122304at2759"/>
<keyword evidence="2 5" id="KW-0812">Transmembrane</keyword>
<sequence>MDDKNYSLYGLPVAIVLAYVPHVVKGAIITKSLGKYNNVNPRSQLEKVQSRMTKASYEMAKRADAAHHNGLEIFPIFAGAVLAGNFAGLPNSTLNKYSAVFLTARFFYNFVYIKNSNSIVAGLRSLIWMVSIVSCFGLYLEAAKGKL</sequence>
<dbReference type="InParanoid" id="A0A0L0H5Y4"/>
<keyword evidence="3 5" id="KW-1133">Transmembrane helix</keyword>
<proteinExistence type="predicted"/>
<reference evidence="6 7" key="1">
    <citation type="submission" date="2009-08" db="EMBL/GenBank/DDBJ databases">
        <title>The Genome Sequence of Spizellomyces punctatus strain DAOM BR117.</title>
        <authorList>
            <consortium name="The Broad Institute Genome Sequencing Platform"/>
            <person name="Russ C."/>
            <person name="Cuomo C."/>
            <person name="Shea T."/>
            <person name="Young S.K."/>
            <person name="Zeng Q."/>
            <person name="Koehrsen M."/>
            <person name="Haas B."/>
            <person name="Borodovsky M."/>
            <person name="Guigo R."/>
            <person name="Alvarado L."/>
            <person name="Berlin A."/>
            <person name="Bochicchio J."/>
            <person name="Borenstein D."/>
            <person name="Chapman S."/>
            <person name="Chen Z."/>
            <person name="Engels R."/>
            <person name="Freedman E."/>
            <person name="Gellesch M."/>
            <person name="Goldberg J."/>
            <person name="Griggs A."/>
            <person name="Gujja S."/>
            <person name="Heiman D."/>
            <person name="Hepburn T."/>
            <person name="Howarth C."/>
            <person name="Jen D."/>
            <person name="Larson L."/>
            <person name="Lewis B."/>
            <person name="Mehta T."/>
            <person name="Park D."/>
            <person name="Pearson M."/>
            <person name="Roberts A."/>
            <person name="Saif S."/>
            <person name="Shenoy N."/>
            <person name="Sisk P."/>
            <person name="Stolte C."/>
            <person name="Sykes S."/>
            <person name="Thomson T."/>
            <person name="Walk T."/>
            <person name="White J."/>
            <person name="Yandava C."/>
            <person name="Burger G."/>
            <person name="Gray M.W."/>
            <person name="Holland P.W.H."/>
            <person name="King N."/>
            <person name="Lang F.B.F."/>
            <person name="Roger A.J."/>
            <person name="Ruiz-Trillo I."/>
            <person name="Lander E."/>
            <person name="Nusbaum C."/>
        </authorList>
    </citation>
    <scope>NUCLEOTIDE SEQUENCE [LARGE SCALE GENOMIC DNA]</scope>
    <source>
        <strain evidence="6 7">DAOM BR117</strain>
    </source>
</reference>
<evidence type="ECO:0000256" key="2">
    <source>
        <dbReference type="ARBA" id="ARBA00022692"/>
    </source>
</evidence>
<evidence type="ECO:0000256" key="1">
    <source>
        <dbReference type="ARBA" id="ARBA00004370"/>
    </source>
</evidence>
<dbReference type="PANTHER" id="PTHR35371:SF1">
    <property type="entry name" value="BLR7753 PROTEIN"/>
    <property type="match status" value="1"/>
</dbReference>
<keyword evidence="7" id="KW-1185">Reference proteome</keyword>
<evidence type="ECO:0000256" key="5">
    <source>
        <dbReference type="SAM" id="Phobius"/>
    </source>
</evidence>
<feature type="transmembrane region" description="Helical" evidence="5">
    <location>
        <begin position="125"/>
        <end position="142"/>
    </location>
</feature>
<dbReference type="eggNOG" id="ENOG502S7P4">
    <property type="taxonomic scope" value="Eukaryota"/>
</dbReference>
<dbReference type="VEuPathDB" id="FungiDB:SPPG_08502"/>
<dbReference type="OMA" id="MEGAHAN"/>
<keyword evidence="4 5" id="KW-0472">Membrane</keyword>
<dbReference type="EMBL" id="KQ257471">
    <property type="protein sequence ID" value="KNC96113.1"/>
    <property type="molecule type" value="Genomic_DNA"/>
</dbReference>
<dbReference type="InterPro" id="IPR023352">
    <property type="entry name" value="MAPEG-like_dom_sf"/>
</dbReference>
<dbReference type="Proteomes" id="UP000053201">
    <property type="component" value="Unassembled WGS sequence"/>
</dbReference>
<dbReference type="GeneID" id="27691661"/>
<feature type="transmembrane region" description="Helical" evidence="5">
    <location>
        <begin position="6"/>
        <end position="24"/>
    </location>
</feature>
<dbReference type="RefSeq" id="XP_016604153.1">
    <property type="nucleotide sequence ID" value="XM_016756653.1"/>
</dbReference>
<protein>
    <recommendedName>
        <fullName evidence="8">MAPEG family protein</fullName>
    </recommendedName>
</protein>
<organism evidence="6 7">
    <name type="scientific">Spizellomyces punctatus (strain DAOM BR117)</name>
    <dbReference type="NCBI Taxonomy" id="645134"/>
    <lineage>
        <taxon>Eukaryota</taxon>
        <taxon>Fungi</taxon>
        <taxon>Fungi incertae sedis</taxon>
        <taxon>Chytridiomycota</taxon>
        <taxon>Chytridiomycota incertae sedis</taxon>
        <taxon>Chytridiomycetes</taxon>
        <taxon>Spizellomycetales</taxon>
        <taxon>Spizellomycetaceae</taxon>
        <taxon>Spizellomyces</taxon>
    </lineage>
</organism>
<gene>
    <name evidence="6" type="ORF">SPPG_08502</name>
</gene>
<dbReference type="Pfam" id="PF01124">
    <property type="entry name" value="MAPEG"/>
    <property type="match status" value="1"/>
</dbReference>
<feature type="transmembrane region" description="Helical" evidence="5">
    <location>
        <begin position="69"/>
        <end position="88"/>
    </location>
</feature>
<evidence type="ECO:0000313" key="7">
    <source>
        <dbReference type="Proteomes" id="UP000053201"/>
    </source>
</evidence>
<dbReference type="SUPFAM" id="SSF161084">
    <property type="entry name" value="MAPEG domain-like"/>
    <property type="match status" value="1"/>
</dbReference>
<dbReference type="PANTHER" id="PTHR35371">
    <property type="entry name" value="INNER MEMBRANE PROTEIN"/>
    <property type="match status" value="1"/>
</dbReference>